<sequence length="226" mass="26046">MKQCAKKLILSSFCFILVLVGVGCKKKSDYKTTESKTSVYRKEKMKMPENRKFDHIVVLDDKNILALATDSKKNIYSLISKDNGESWSEKKIEFPEEKGAKFYFIKASILESGDIAIFYTDKDTHSQKNYTIVNPNINKVDKNRSNIKNTSNKDLFLVLENEVIQIDSKTKKEKNRYINNDIIESYVVINNSLIVSTNQKNIKYDIETGKKVGELKNLQQELKVKP</sequence>
<organism evidence="1 2">
    <name type="scientific">Terrisporobacter petrolearius</name>
    <dbReference type="NCBI Taxonomy" id="1460447"/>
    <lineage>
        <taxon>Bacteria</taxon>
        <taxon>Bacillati</taxon>
        <taxon>Bacillota</taxon>
        <taxon>Clostridia</taxon>
        <taxon>Peptostreptococcales</taxon>
        <taxon>Peptostreptococcaceae</taxon>
        <taxon>Terrisporobacter</taxon>
    </lineage>
</organism>
<name>A0ABZ3FJ07_9FIRM</name>
<keyword evidence="2" id="KW-1185">Reference proteome</keyword>
<dbReference type="CDD" id="cd15482">
    <property type="entry name" value="Sialidase_non-viral"/>
    <property type="match status" value="1"/>
</dbReference>
<dbReference type="Gene3D" id="2.120.10.10">
    <property type="match status" value="1"/>
</dbReference>
<evidence type="ECO:0000313" key="2">
    <source>
        <dbReference type="Proteomes" id="UP001477947"/>
    </source>
</evidence>
<gene>
    <name evidence="1" type="ORF">TPELB_32990</name>
</gene>
<dbReference type="RefSeq" id="WP_343337915.1">
    <property type="nucleotide sequence ID" value="NZ_CP154622.1"/>
</dbReference>
<accession>A0ABZ3FJ07</accession>
<reference evidence="1 2" key="1">
    <citation type="submission" date="2024-04" db="EMBL/GenBank/DDBJ databases">
        <title>Isolation and characterization of novel acetogenic strains of the genera Terrisporobacter and Acetoanaerobium.</title>
        <authorList>
            <person name="Boeer T."/>
            <person name="Schueler M.A."/>
            <person name="Lueschen A."/>
            <person name="Eysell L."/>
            <person name="Droege J."/>
            <person name="Heinemann M."/>
            <person name="Engelhardt L."/>
            <person name="Basen M."/>
            <person name="Daniel R."/>
        </authorList>
    </citation>
    <scope>NUCLEOTIDE SEQUENCE [LARGE SCALE GENOMIC DNA]</scope>
    <source>
        <strain evidence="1 2">ELB</strain>
    </source>
</reference>
<dbReference type="Proteomes" id="UP001477947">
    <property type="component" value="Chromosome"/>
</dbReference>
<evidence type="ECO:0000313" key="1">
    <source>
        <dbReference type="EMBL" id="XAM42984.1"/>
    </source>
</evidence>
<proteinExistence type="predicted"/>
<dbReference type="PROSITE" id="PS51257">
    <property type="entry name" value="PROKAR_LIPOPROTEIN"/>
    <property type="match status" value="1"/>
</dbReference>
<dbReference type="EMBL" id="CP154622">
    <property type="protein sequence ID" value="XAM42984.1"/>
    <property type="molecule type" value="Genomic_DNA"/>
</dbReference>
<protein>
    <submittedName>
        <fullName evidence="1">Uncharacterized protein</fullName>
    </submittedName>
</protein>